<comment type="caution">
    <text evidence="1">The sequence shown here is derived from an EMBL/GenBank/DDBJ whole genome shotgun (WGS) entry which is preliminary data.</text>
</comment>
<evidence type="ECO:0000313" key="2">
    <source>
        <dbReference type="Proteomes" id="UP000616499"/>
    </source>
</evidence>
<reference evidence="2" key="1">
    <citation type="journal article" date="2019" name="Int. J. Syst. Evol. Microbiol.">
        <title>The Global Catalogue of Microorganisms (GCM) 10K type strain sequencing project: providing services to taxonomists for standard genome sequencing and annotation.</title>
        <authorList>
            <consortium name="The Broad Institute Genomics Platform"/>
            <consortium name="The Broad Institute Genome Sequencing Center for Infectious Disease"/>
            <person name="Wu L."/>
            <person name="Ma J."/>
        </authorList>
    </citation>
    <scope>NUCLEOTIDE SEQUENCE [LARGE SCALE GENOMIC DNA]</scope>
    <source>
        <strain evidence="2">JCM 13501</strain>
    </source>
</reference>
<evidence type="ECO:0000313" key="1">
    <source>
        <dbReference type="EMBL" id="GGM26397.1"/>
    </source>
</evidence>
<protein>
    <submittedName>
        <fullName evidence="1">Uncharacterized protein</fullName>
    </submittedName>
</protein>
<name>A0ABQ2H322_9PSED</name>
<gene>
    <name evidence="1" type="ORF">GCM10009425_41300</name>
</gene>
<proteinExistence type="predicted"/>
<dbReference type="EMBL" id="BMNW01000011">
    <property type="protein sequence ID" value="GGM26397.1"/>
    <property type="molecule type" value="Genomic_DNA"/>
</dbReference>
<dbReference type="RefSeq" id="WP_188868019.1">
    <property type="nucleotide sequence ID" value="NZ_BMNW01000011.1"/>
</dbReference>
<keyword evidence="2" id="KW-1185">Reference proteome</keyword>
<organism evidence="1 2">
    <name type="scientific">Pseudomonas asuensis</name>
    <dbReference type="NCBI Taxonomy" id="1825787"/>
    <lineage>
        <taxon>Bacteria</taxon>
        <taxon>Pseudomonadati</taxon>
        <taxon>Pseudomonadota</taxon>
        <taxon>Gammaproteobacteria</taxon>
        <taxon>Pseudomonadales</taxon>
        <taxon>Pseudomonadaceae</taxon>
        <taxon>Pseudomonas</taxon>
    </lineage>
</organism>
<sequence>MLWTLFYDLFARGMVPVLFVDTAVLDVCSAIDRWRMAGIKKTAPLLHQPPSLFQQVSTVIGRFHLAAQRIEGLQKT</sequence>
<accession>A0ABQ2H322</accession>
<dbReference type="Proteomes" id="UP000616499">
    <property type="component" value="Unassembled WGS sequence"/>
</dbReference>